<dbReference type="Proteomes" id="UP001638806">
    <property type="component" value="Unassembled WGS sequence"/>
</dbReference>
<dbReference type="EMBL" id="JBGNUJ010000002">
    <property type="protein sequence ID" value="KAL3963498.1"/>
    <property type="molecule type" value="Genomic_DNA"/>
</dbReference>
<organism evidence="1 2">
    <name type="scientific">Purpureocillium lilacinum</name>
    <name type="common">Paecilomyces lilacinus</name>
    <dbReference type="NCBI Taxonomy" id="33203"/>
    <lineage>
        <taxon>Eukaryota</taxon>
        <taxon>Fungi</taxon>
        <taxon>Dikarya</taxon>
        <taxon>Ascomycota</taxon>
        <taxon>Pezizomycotina</taxon>
        <taxon>Sordariomycetes</taxon>
        <taxon>Hypocreomycetidae</taxon>
        <taxon>Hypocreales</taxon>
        <taxon>Ophiocordycipitaceae</taxon>
        <taxon>Purpureocillium</taxon>
    </lineage>
</organism>
<reference evidence="1" key="1">
    <citation type="submission" date="2024-12" db="EMBL/GenBank/DDBJ databases">
        <title>Comparative genomics and development of molecular markers within Purpureocillium lilacinum and among Purpureocillium species.</title>
        <authorList>
            <person name="Yeh Z.-Y."/>
            <person name="Ni N.-T."/>
            <person name="Lo P.-H."/>
            <person name="Mushyakhwo K."/>
            <person name="Lin C.-F."/>
            <person name="Nai Y.-S."/>
        </authorList>
    </citation>
    <scope>NUCLEOTIDE SEQUENCE</scope>
    <source>
        <strain evidence="1">NCHU-NPUST-175</strain>
    </source>
</reference>
<keyword evidence="2" id="KW-1185">Reference proteome</keyword>
<accession>A0ACC4E5K2</accession>
<comment type="caution">
    <text evidence="1">The sequence shown here is derived from an EMBL/GenBank/DDBJ whole genome shotgun (WGS) entry which is preliminary data.</text>
</comment>
<evidence type="ECO:0000313" key="2">
    <source>
        <dbReference type="Proteomes" id="UP001638806"/>
    </source>
</evidence>
<protein>
    <submittedName>
        <fullName evidence="1">Uncharacterized protein</fullName>
    </submittedName>
</protein>
<proteinExistence type="predicted"/>
<gene>
    <name evidence="1" type="ORF">ACCO45_000502</name>
</gene>
<name>A0ACC4E5K2_PURLI</name>
<evidence type="ECO:0000313" key="1">
    <source>
        <dbReference type="EMBL" id="KAL3963498.1"/>
    </source>
</evidence>
<sequence>MTKDLLDVSVDKAVDSPAPKGAEAKVHHHKNGKKVFHNPWPSWHDLDPEAVKAHLKQRKWMSTWTHPSTAEAKIPFQTPTLSRERFSNGTSDVRATWLGHACYFVEFPSGLRVLFDPVMTDRCSPSQWFGPRRFTQLPCAVKDIPFLDAVVISHNHYDHLSHPTVVEIAKLHPKAHFFCSLGE</sequence>